<organism evidence="5 6">
    <name type="scientific">Scheffersomyces spartinae</name>
    <dbReference type="NCBI Taxonomy" id="45513"/>
    <lineage>
        <taxon>Eukaryota</taxon>
        <taxon>Fungi</taxon>
        <taxon>Dikarya</taxon>
        <taxon>Ascomycota</taxon>
        <taxon>Saccharomycotina</taxon>
        <taxon>Pichiomycetes</taxon>
        <taxon>Debaryomycetaceae</taxon>
        <taxon>Scheffersomyces</taxon>
    </lineage>
</organism>
<dbReference type="AlphaFoldDB" id="A0A9P7V6V4"/>
<dbReference type="PANTHER" id="PTHR12482">
    <property type="entry name" value="LIPASE ROG1-RELATED-RELATED"/>
    <property type="match status" value="1"/>
</dbReference>
<dbReference type="GO" id="GO:0004622">
    <property type="term" value="F:phosphatidylcholine lysophospholipase activity"/>
    <property type="evidence" value="ECO:0007669"/>
    <property type="project" value="TreeGrafter"/>
</dbReference>
<evidence type="ECO:0000256" key="2">
    <source>
        <dbReference type="ARBA" id="ARBA00022963"/>
    </source>
</evidence>
<dbReference type="Pfam" id="PF05057">
    <property type="entry name" value="DUF676"/>
    <property type="match status" value="1"/>
</dbReference>
<accession>A0A9P7V6V4</accession>
<dbReference type="Gene3D" id="3.40.50.1820">
    <property type="entry name" value="alpha/beta hydrolase"/>
    <property type="match status" value="1"/>
</dbReference>
<keyword evidence="2" id="KW-0443">Lipid metabolism</keyword>
<dbReference type="GO" id="GO:0047372">
    <property type="term" value="F:monoacylglycerol lipase activity"/>
    <property type="evidence" value="ECO:0007669"/>
    <property type="project" value="TreeGrafter"/>
</dbReference>
<feature type="domain" description="DUF676" evidence="4">
    <location>
        <begin position="5"/>
        <end position="204"/>
    </location>
</feature>
<reference evidence="5" key="1">
    <citation type="submission" date="2021-03" db="EMBL/GenBank/DDBJ databases">
        <authorList>
            <person name="Palmer J.M."/>
        </authorList>
    </citation>
    <scope>NUCLEOTIDE SEQUENCE</scope>
    <source>
        <strain evidence="5">ARV_011</strain>
    </source>
</reference>
<evidence type="ECO:0000313" key="5">
    <source>
        <dbReference type="EMBL" id="KAG7192364.1"/>
    </source>
</evidence>
<dbReference type="InterPro" id="IPR044294">
    <property type="entry name" value="Lipase-like"/>
</dbReference>
<dbReference type="SUPFAM" id="SSF53474">
    <property type="entry name" value="alpha/beta-Hydrolases"/>
    <property type="match status" value="1"/>
</dbReference>
<dbReference type="GO" id="GO:0005811">
    <property type="term" value="C:lipid droplet"/>
    <property type="evidence" value="ECO:0007669"/>
    <property type="project" value="TreeGrafter"/>
</dbReference>
<gene>
    <name evidence="5" type="ORF">KQ657_001763</name>
</gene>
<dbReference type="InterPro" id="IPR007751">
    <property type="entry name" value="DUF676_lipase-like"/>
</dbReference>
<dbReference type="RefSeq" id="XP_043047914.1">
    <property type="nucleotide sequence ID" value="XM_043192546.1"/>
</dbReference>
<keyword evidence="6" id="KW-1185">Reference proteome</keyword>
<comment type="caution">
    <text evidence="5">The sequence shown here is derived from an EMBL/GenBank/DDBJ whole genome shotgun (WGS) entry which is preliminary data.</text>
</comment>
<evidence type="ECO:0000313" key="6">
    <source>
        <dbReference type="Proteomes" id="UP000790833"/>
    </source>
</evidence>
<evidence type="ECO:0000259" key="4">
    <source>
        <dbReference type="Pfam" id="PF05057"/>
    </source>
</evidence>
<proteinExistence type="inferred from homology"/>
<feature type="region of interest" description="Disordered" evidence="3">
    <location>
        <begin position="377"/>
        <end position="415"/>
    </location>
</feature>
<dbReference type="OrthoDB" id="273452at2759"/>
<protein>
    <recommendedName>
        <fullName evidence="4">DUF676 domain-containing protein</fullName>
    </recommendedName>
</protein>
<sequence length="539" mass="62035">MSTEQQPAHIFILCHGLWGNQKHMGTIESAIKDMLPDSSKEKILTLSPSTYAYYKSYDGLEIIGSKVVSEILYWIKNLEKDENYKVVKFSIVGYSLGGLISRYVIGELYKIGFFESIEPIYFTTFATPHVGIQFYDKGLFPKIANTLGPYLFGYSGRELFIADKEKLLVTMSTPDSPYYKALKSFELRLALANIKNDRTVAFYTSFITDYSPFNQFNAIKVKYLKNLPQVTIGNALVRPKFVDLKRSQVLTPEQIQGFEGNKQENTSLIRRNKYLRYSLMIFLASFILPFWIPFVLTSTICGTIFSIVKIKFFRSYGYYQENSSERWLKLMDKDHPTETNYSQDDEENAFTGGTAQLMENTFEGFLNVEDRMIGHSELKTTDDNEDEEEDTYSSSSTSGVSGKSSRDNLLPDSDMPVPKTILETFTKNSRPLVKIDLKAYENSILEHWKMICLANEVEKYSTFKEKTRLPLNQERQFIVESLNDLGWLKLAIYIDAWNAHDGIVSRRGIRSNNKGSATVYLWCTILRLHLRNELPEEEK</sequence>
<evidence type="ECO:0000256" key="3">
    <source>
        <dbReference type="SAM" id="MobiDB-lite"/>
    </source>
</evidence>
<evidence type="ECO:0000256" key="1">
    <source>
        <dbReference type="ARBA" id="ARBA00007920"/>
    </source>
</evidence>
<dbReference type="PANTHER" id="PTHR12482:SF24">
    <property type="entry name" value="LIPID DROPLET PHOSPHOLIPASE 1"/>
    <property type="match status" value="1"/>
</dbReference>
<dbReference type="Proteomes" id="UP000790833">
    <property type="component" value="Unassembled WGS sequence"/>
</dbReference>
<name>A0A9P7V6V4_9ASCO</name>
<dbReference type="InterPro" id="IPR029058">
    <property type="entry name" value="AB_hydrolase_fold"/>
</dbReference>
<dbReference type="GeneID" id="66115137"/>
<dbReference type="EMBL" id="JAHMUF010000018">
    <property type="protein sequence ID" value="KAG7192364.1"/>
    <property type="molecule type" value="Genomic_DNA"/>
</dbReference>
<feature type="compositionally biased region" description="Low complexity" evidence="3">
    <location>
        <begin position="392"/>
        <end position="403"/>
    </location>
</feature>
<comment type="similarity">
    <text evidence="1">Belongs to the putative lipase ROG1 family.</text>
</comment>
<keyword evidence="2" id="KW-0442">Lipid degradation</keyword>
<dbReference type="GO" id="GO:0016042">
    <property type="term" value="P:lipid catabolic process"/>
    <property type="evidence" value="ECO:0007669"/>
    <property type="project" value="UniProtKB-KW"/>
</dbReference>